<keyword evidence="4" id="KW-0808">Transferase</keyword>
<proteinExistence type="predicted"/>
<dbReference type="GO" id="GO:0052325">
    <property type="term" value="P:cell wall pectin biosynthetic process"/>
    <property type="evidence" value="ECO:0007669"/>
    <property type="project" value="TreeGrafter"/>
</dbReference>
<name>A0A2V0NX02_9CHLO</name>
<dbReference type="InParanoid" id="A0A2V0NX02"/>
<keyword evidence="2" id="KW-0812">Transmembrane</keyword>
<feature type="transmembrane region" description="Helical" evidence="2">
    <location>
        <begin position="41"/>
        <end position="61"/>
    </location>
</feature>
<dbReference type="AlphaFoldDB" id="A0A2V0NX02"/>
<dbReference type="GO" id="GO:0052636">
    <property type="term" value="F:arabinosyltransferase activity"/>
    <property type="evidence" value="ECO:0007669"/>
    <property type="project" value="TreeGrafter"/>
</dbReference>
<dbReference type="GO" id="GO:0005794">
    <property type="term" value="C:Golgi apparatus"/>
    <property type="evidence" value="ECO:0007669"/>
    <property type="project" value="TreeGrafter"/>
</dbReference>
<dbReference type="Proteomes" id="UP000247498">
    <property type="component" value="Unassembled WGS sequence"/>
</dbReference>
<gene>
    <name evidence="4" type="ORF">Rsub_04511</name>
</gene>
<protein>
    <submittedName>
        <fullName evidence="4">Glycosyltransferase</fullName>
    </submittedName>
</protein>
<dbReference type="InterPro" id="IPR053250">
    <property type="entry name" value="Glycosyltransferase_77"/>
</dbReference>
<keyword evidence="5" id="KW-1185">Reference proteome</keyword>
<evidence type="ECO:0000256" key="1">
    <source>
        <dbReference type="SAM" id="MobiDB-lite"/>
    </source>
</evidence>
<feature type="domain" description="Nucleotide-diphospho-sugar transferase" evidence="3">
    <location>
        <begin position="270"/>
        <end position="493"/>
    </location>
</feature>
<evidence type="ECO:0000259" key="3">
    <source>
        <dbReference type="Pfam" id="PF03407"/>
    </source>
</evidence>
<sequence>MVSHSKGSRDRLLVRADGECCDHAHHHGMARRGGGGLRLRGVALALVLLSVSLMGYTAVLLGRPLYWKIYAEVVHRYESDAAAQLIRELQEQKGQQHLVAEGIGGRKALPGGLPDASEAAAPHQQQPAPAAGADPAAPPPGDGGGGGPAAAPASSPDAAAAQTISSLVAAAAAAGISPEELEKQRARAREKQWEDEWWEQYQKYEKERKARLAKEHAEREASLIKAFNHTLSKDLVKSLAQDGYLVITWANHHYTDFALSWVYHVQRVGITGYMVGAMDDEILVALARRKIHTFNMAAGLTMGDFGWGSKTFAKMGRKKISLIAQFLELGIKVVISDVDVLWLRNPLPFFSRFPGADILTSSDHLTTTAGSSEALEKYPDSGSAFNIGIMVFREKSLPFVKEWIDVIEADDTIWDQNAFNDLIRAGQVIQEDDPNHYFLGDQGKLSVGVLPVALFCSGHVYFTQRLHKTLGVEPYAVHATFQFSGTPGKRHRFRDAGLWLEDDKYYHPPNGFVTYTPSIPKELLDRAGPRTGAMDLENTVGHFDLVNYQLRQLRQALAVATVLGRTLILPEIWCGLDRYWAPHAGTLPGSTFKLPFVCPADHVLDLENGWARPMDKNEFGPDIGYRESSFLNNPTLPDVVRSSVVHISPCKRGSVGCATGDNPATLEFNRLFVAESVDSDHLAMALSSVSSISVLNFTSIDSAFSDFSRPEDSARFFKRLQHYGAVWCCVDAHPGHVHYDFWWDVPHRDRFDRAWNGTWRPITGP</sequence>
<accession>A0A2V0NX02</accession>
<feature type="compositionally biased region" description="Low complexity" evidence="1">
    <location>
        <begin position="149"/>
        <end position="158"/>
    </location>
</feature>
<feature type="compositionally biased region" description="Low complexity" evidence="1">
    <location>
        <begin position="116"/>
        <end position="135"/>
    </location>
</feature>
<keyword evidence="2" id="KW-0472">Membrane</keyword>
<evidence type="ECO:0000256" key="2">
    <source>
        <dbReference type="SAM" id="Phobius"/>
    </source>
</evidence>
<dbReference type="InterPro" id="IPR005069">
    <property type="entry name" value="Nucl-diP-sugar_transferase"/>
</dbReference>
<comment type="caution">
    <text evidence="4">The sequence shown here is derived from an EMBL/GenBank/DDBJ whole genome shotgun (WGS) entry which is preliminary data.</text>
</comment>
<dbReference type="EMBL" id="BDRX01000029">
    <property type="protein sequence ID" value="GBF92164.1"/>
    <property type="molecule type" value="Genomic_DNA"/>
</dbReference>
<keyword evidence="2" id="KW-1133">Transmembrane helix</keyword>
<dbReference type="Pfam" id="PF03407">
    <property type="entry name" value="Nucleotid_trans"/>
    <property type="match status" value="1"/>
</dbReference>
<evidence type="ECO:0000313" key="5">
    <source>
        <dbReference type="Proteomes" id="UP000247498"/>
    </source>
</evidence>
<organism evidence="4 5">
    <name type="scientific">Raphidocelis subcapitata</name>
    <dbReference type="NCBI Taxonomy" id="307507"/>
    <lineage>
        <taxon>Eukaryota</taxon>
        <taxon>Viridiplantae</taxon>
        <taxon>Chlorophyta</taxon>
        <taxon>core chlorophytes</taxon>
        <taxon>Chlorophyceae</taxon>
        <taxon>CS clade</taxon>
        <taxon>Sphaeropleales</taxon>
        <taxon>Selenastraceae</taxon>
        <taxon>Raphidocelis</taxon>
    </lineage>
</organism>
<feature type="region of interest" description="Disordered" evidence="1">
    <location>
        <begin position="105"/>
        <end position="158"/>
    </location>
</feature>
<dbReference type="OrthoDB" id="540503at2759"/>
<dbReference type="PANTHER" id="PTHR46936">
    <property type="entry name" value="ARABINOSYLTRANSFERASE XEG113"/>
    <property type="match status" value="1"/>
</dbReference>
<dbReference type="STRING" id="307507.A0A2V0NX02"/>
<dbReference type="FunCoup" id="A0A2V0NX02">
    <property type="interactions" value="292"/>
</dbReference>
<reference evidence="4 5" key="1">
    <citation type="journal article" date="2018" name="Sci. Rep.">
        <title>Raphidocelis subcapitata (=Pseudokirchneriella subcapitata) provides an insight into genome evolution and environmental adaptations in the Sphaeropleales.</title>
        <authorList>
            <person name="Suzuki S."/>
            <person name="Yamaguchi H."/>
            <person name="Nakajima N."/>
            <person name="Kawachi M."/>
        </authorList>
    </citation>
    <scope>NUCLEOTIDE SEQUENCE [LARGE SCALE GENOMIC DNA]</scope>
    <source>
        <strain evidence="4 5">NIES-35</strain>
    </source>
</reference>
<dbReference type="PANTHER" id="PTHR46936:SF1">
    <property type="entry name" value="ARABINOSYLTRANSFERASE XEG113"/>
    <property type="match status" value="1"/>
</dbReference>
<evidence type="ECO:0000313" key="4">
    <source>
        <dbReference type="EMBL" id="GBF92164.1"/>
    </source>
</evidence>